<dbReference type="OMA" id="NEEPFLH"/>
<evidence type="ECO:0000313" key="3">
    <source>
        <dbReference type="Proteomes" id="UP000324705"/>
    </source>
</evidence>
<dbReference type="PANTHER" id="PTHR31722">
    <property type="entry name" value="OS06G0675200 PROTEIN"/>
    <property type="match status" value="1"/>
</dbReference>
<name>A0A9R1B379_TRITD</name>
<dbReference type="AlphaFoldDB" id="A0A9R1B379"/>
<dbReference type="PANTHER" id="PTHR31722:SF62">
    <property type="entry name" value="EMB|CAB62433.1"/>
    <property type="match status" value="1"/>
</dbReference>
<protein>
    <submittedName>
        <fullName evidence="2">Uncharacterized protein</fullName>
    </submittedName>
</protein>
<accession>A0A9R1B379</accession>
<feature type="compositionally biased region" description="Basic and acidic residues" evidence="1">
    <location>
        <begin position="90"/>
        <end position="104"/>
    </location>
</feature>
<evidence type="ECO:0000313" key="2">
    <source>
        <dbReference type="EMBL" id="VAI49755.1"/>
    </source>
</evidence>
<keyword evidence="3" id="KW-1185">Reference proteome</keyword>
<sequence>MACVNMYNPDGGAVAFGGGQPGPRISFSSDFSMEPPPPVQNRAMGLRCQEEDQNFEFSVGSHPMMAADQLFSKGRILPFKVEGGRPPSTLRDELRGGAADEERASTTPKGSSRWREMLGLRKSLCVGGGVASNAAAAKKSDKVVAVDADAKIATDMAAPKQGAMRGDRPMGTTAT</sequence>
<dbReference type="Proteomes" id="UP000324705">
    <property type="component" value="Chromosome 6A"/>
</dbReference>
<feature type="region of interest" description="Disordered" evidence="1">
    <location>
        <begin position="81"/>
        <end position="112"/>
    </location>
</feature>
<proteinExistence type="predicted"/>
<reference evidence="2 3" key="1">
    <citation type="submission" date="2017-09" db="EMBL/GenBank/DDBJ databases">
        <authorList>
            <consortium name="International Durum Wheat Genome Sequencing Consortium (IDWGSC)"/>
            <person name="Milanesi L."/>
        </authorList>
    </citation>
    <scope>NUCLEOTIDE SEQUENCE [LARGE SCALE GENOMIC DNA]</scope>
    <source>
        <strain evidence="3">cv. Svevo</strain>
    </source>
</reference>
<dbReference type="Gramene" id="TRITD6Av1G195170.3">
    <property type="protein sequence ID" value="TRITD6Av1G195170.3"/>
    <property type="gene ID" value="TRITD6Av1G195170"/>
</dbReference>
<evidence type="ECO:0000256" key="1">
    <source>
        <dbReference type="SAM" id="MobiDB-lite"/>
    </source>
</evidence>
<gene>
    <name evidence="2" type="ORF">TRITD_6Av1G195170</name>
</gene>
<organism evidence="2 3">
    <name type="scientific">Triticum turgidum subsp. durum</name>
    <name type="common">Durum wheat</name>
    <name type="synonym">Triticum durum</name>
    <dbReference type="NCBI Taxonomy" id="4567"/>
    <lineage>
        <taxon>Eukaryota</taxon>
        <taxon>Viridiplantae</taxon>
        <taxon>Streptophyta</taxon>
        <taxon>Embryophyta</taxon>
        <taxon>Tracheophyta</taxon>
        <taxon>Spermatophyta</taxon>
        <taxon>Magnoliopsida</taxon>
        <taxon>Liliopsida</taxon>
        <taxon>Poales</taxon>
        <taxon>Poaceae</taxon>
        <taxon>BOP clade</taxon>
        <taxon>Pooideae</taxon>
        <taxon>Triticodae</taxon>
        <taxon>Triticeae</taxon>
        <taxon>Triticinae</taxon>
        <taxon>Triticum</taxon>
    </lineage>
</organism>
<dbReference type="EMBL" id="LT934121">
    <property type="protein sequence ID" value="VAI49755.1"/>
    <property type="molecule type" value="Genomic_DNA"/>
</dbReference>